<accession>A0ABQ2HHE4</accession>
<evidence type="ECO:0000256" key="1">
    <source>
        <dbReference type="SAM" id="MobiDB-lite"/>
    </source>
</evidence>
<organism evidence="2 3">
    <name type="scientific">Dyadobacter beijingensis</name>
    <dbReference type="NCBI Taxonomy" id="365489"/>
    <lineage>
        <taxon>Bacteria</taxon>
        <taxon>Pseudomonadati</taxon>
        <taxon>Bacteroidota</taxon>
        <taxon>Cytophagia</taxon>
        <taxon>Cytophagales</taxon>
        <taxon>Spirosomataceae</taxon>
        <taxon>Dyadobacter</taxon>
    </lineage>
</organism>
<dbReference type="RefSeq" id="WP_019942559.1">
    <property type="nucleotide sequence ID" value="NZ_BMLI01000001.1"/>
</dbReference>
<reference evidence="3" key="1">
    <citation type="journal article" date="2019" name="Int. J. Syst. Evol. Microbiol.">
        <title>The Global Catalogue of Microorganisms (GCM) 10K type strain sequencing project: providing services to taxonomists for standard genome sequencing and annotation.</title>
        <authorList>
            <consortium name="The Broad Institute Genomics Platform"/>
            <consortium name="The Broad Institute Genome Sequencing Center for Infectious Disease"/>
            <person name="Wu L."/>
            <person name="Ma J."/>
        </authorList>
    </citation>
    <scope>NUCLEOTIDE SEQUENCE [LARGE SCALE GENOMIC DNA]</scope>
    <source>
        <strain evidence="3">CGMCC 1.6375</strain>
    </source>
</reference>
<dbReference type="EMBL" id="BMLI01000001">
    <property type="protein sequence ID" value="GGM81761.1"/>
    <property type="molecule type" value="Genomic_DNA"/>
</dbReference>
<keyword evidence="3" id="KW-1185">Reference proteome</keyword>
<sequence>MSKTIAGAIASFFGRSGIAISEKLSTEEFNQFAEDAAELDAKLNDPAATQLAADLKAANDKVAELTGQLTEAATAQTQLKEQVATLTGERDKYKAQHERAAEAGTGTPKEDANSRGKSEMASYNAHALEVYTKANGK</sequence>
<feature type="compositionally biased region" description="Basic and acidic residues" evidence="1">
    <location>
        <begin position="88"/>
        <end position="101"/>
    </location>
</feature>
<feature type="region of interest" description="Disordered" evidence="1">
    <location>
        <begin position="88"/>
        <end position="121"/>
    </location>
</feature>
<protein>
    <recommendedName>
        <fullName evidence="4">Scaffolding protein</fullName>
    </recommendedName>
</protein>
<gene>
    <name evidence="2" type="ORF">GCM10010967_11890</name>
</gene>
<comment type="caution">
    <text evidence="2">The sequence shown here is derived from an EMBL/GenBank/DDBJ whole genome shotgun (WGS) entry which is preliminary data.</text>
</comment>
<feature type="compositionally biased region" description="Basic and acidic residues" evidence="1">
    <location>
        <begin position="108"/>
        <end position="118"/>
    </location>
</feature>
<dbReference type="Proteomes" id="UP000632339">
    <property type="component" value="Unassembled WGS sequence"/>
</dbReference>
<name>A0ABQ2HHE4_9BACT</name>
<proteinExistence type="predicted"/>
<evidence type="ECO:0000313" key="2">
    <source>
        <dbReference type="EMBL" id="GGM81761.1"/>
    </source>
</evidence>
<evidence type="ECO:0000313" key="3">
    <source>
        <dbReference type="Proteomes" id="UP000632339"/>
    </source>
</evidence>
<evidence type="ECO:0008006" key="4">
    <source>
        <dbReference type="Google" id="ProtNLM"/>
    </source>
</evidence>